<dbReference type="PANTHER" id="PTHR24148">
    <property type="entry name" value="ANKYRIN REPEAT DOMAIN-CONTAINING PROTEIN 39 HOMOLOG-RELATED"/>
    <property type="match status" value="1"/>
</dbReference>
<dbReference type="InterPro" id="IPR052895">
    <property type="entry name" value="HetReg/Transcr_Mod"/>
</dbReference>
<evidence type="ECO:0000313" key="1">
    <source>
        <dbReference type="EMBL" id="KAF0331710.1"/>
    </source>
</evidence>
<proteinExistence type="predicted"/>
<dbReference type="Pfam" id="PF26639">
    <property type="entry name" value="Het-6_barrel"/>
    <property type="match status" value="2"/>
</dbReference>
<reference evidence="1 2" key="1">
    <citation type="submission" date="2019-12" db="EMBL/GenBank/DDBJ databases">
        <title>A genome sequence resource for the geographically widespread anthracnose pathogen Colletotrichum asianum.</title>
        <authorList>
            <person name="Meng Y."/>
        </authorList>
    </citation>
    <scope>NUCLEOTIDE SEQUENCE [LARGE SCALE GENOMIC DNA]</scope>
    <source>
        <strain evidence="1 2">ICMP 18580</strain>
    </source>
</reference>
<dbReference type="PANTHER" id="PTHR24148:SF73">
    <property type="entry name" value="HET DOMAIN PROTEIN (AFU_ORTHOLOGUE AFUA_8G01020)"/>
    <property type="match status" value="1"/>
</dbReference>
<dbReference type="AlphaFoldDB" id="A0A8H3WSL9"/>
<comment type="caution">
    <text evidence="1">The sequence shown here is derived from an EMBL/GenBank/DDBJ whole genome shotgun (WGS) entry which is preliminary data.</text>
</comment>
<accession>A0A8H3WSL9</accession>
<sequence length="229" mass="26157">MSLRRFFVTNGERFMGIGPASVKPGDKVYVLAGCNFPLILREIVDENGDRNGEFELIGEAYVHGIMAGEVISRIKETTWWKDLAWWNSRKMFEKRSKSHVKNDLRGIVDMILCAVSAAVGTTSDIIRNVMPLRRFFVTKHERYMCIGPAALRPGDKVFIIAGCNFPIVLREKVSSYGRSTGKFELVGEAYVHSIMAGEAISKIRETTWWEDLLWSRPLKRARWREVAIQ</sequence>
<keyword evidence="2" id="KW-1185">Reference proteome</keyword>
<dbReference type="Proteomes" id="UP000434172">
    <property type="component" value="Unassembled WGS sequence"/>
</dbReference>
<protein>
    <submittedName>
        <fullName evidence="1">Heterokaryon incompatibility protein</fullName>
    </submittedName>
</protein>
<name>A0A8H3WSL9_9PEZI</name>
<gene>
    <name evidence="1" type="ORF">GQ607_000830</name>
</gene>
<dbReference type="EMBL" id="WOWK01000002">
    <property type="protein sequence ID" value="KAF0331710.1"/>
    <property type="molecule type" value="Genomic_DNA"/>
</dbReference>
<dbReference type="OrthoDB" id="2157530at2759"/>
<evidence type="ECO:0000313" key="2">
    <source>
        <dbReference type="Proteomes" id="UP000434172"/>
    </source>
</evidence>
<organism evidence="1 2">
    <name type="scientific">Colletotrichum asianum</name>
    <dbReference type="NCBI Taxonomy" id="702518"/>
    <lineage>
        <taxon>Eukaryota</taxon>
        <taxon>Fungi</taxon>
        <taxon>Dikarya</taxon>
        <taxon>Ascomycota</taxon>
        <taxon>Pezizomycotina</taxon>
        <taxon>Sordariomycetes</taxon>
        <taxon>Hypocreomycetidae</taxon>
        <taxon>Glomerellales</taxon>
        <taxon>Glomerellaceae</taxon>
        <taxon>Colletotrichum</taxon>
        <taxon>Colletotrichum gloeosporioides species complex</taxon>
    </lineage>
</organism>